<keyword evidence="2" id="KW-0812">Transmembrane</keyword>
<accession>A0A182SB78</accession>
<organism evidence="3 4">
    <name type="scientific">Anopheles maculatus</name>
    <dbReference type="NCBI Taxonomy" id="74869"/>
    <lineage>
        <taxon>Eukaryota</taxon>
        <taxon>Metazoa</taxon>
        <taxon>Ecdysozoa</taxon>
        <taxon>Arthropoda</taxon>
        <taxon>Hexapoda</taxon>
        <taxon>Insecta</taxon>
        <taxon>Pterygota</taxon>
        <taxon>Neoptera</taxon>
        <taxon>Endopterygota</taxon>
        <taxon>Diptera</taxon>
        <taxon>Nematocera</taxon>
        <taxon>Culicoidea</taxon>
        <taxon>Culicidae</taxon>
        <taxon>Anophelinae</taxon>
        <taxon>Anopheles</taxon>
        <taxon>Anopheles maculatus group</taxon>
    </lineage>
</organism>
<sequence>MSPMPPVDGDMEMRQCSEINKREPWRRKSEASTGSGWSPHGPAISRLERWASSSAMVGLLWLAIGCTLAVASTVHDGHCKHQHPKAHEVSVASIQLNMYSIKIIVS</sequence>
<keyword evidence="4" id="KW-1185">Reference proteome</keyword>
<feature type="region of interest" description="Disordered" evidence="1">
    <location>
        <begin position="1"/>
        <end position="42"/>
    </location>
</feature>
<evidence type="ECO:0000256" key="1">
    <source>
        <dbReference type="SAM" id="MobiDB-lite"/>
    </source>
</evidence>
<name>A0A182SB78_9DIPT</name>
<keyword evidence="2" id="KW-0472">Membrane</keyword>
<dbReference type="VEuPathDB" id="VectorBase:AMAM003294"/>
<evidence type="ECO:0000256" key="2">
    <source>
        <dbReference type="SAM" id="Phobius"/>
    </source>
</evidence>
<proteinExistence type="predicted"/>
<dbReference type="Proteomes" id="UP000075901">
    <property type="component" value="Unassembled WGS sequence"/>
</dbReference>
<dbReference type="EnsemblMetazoa" id="AMAM003294-RA">
    <property type="protein sequence ID" value="AMAM003294-PA"/>
    <property type="gene ID" value="AMAM003294"/>
</dbReference>
<keyword evidence="2" id="KW-1133">Transmembrane helix</keyword>
<reference evidence="3" key="2">
    <citation type="submission" date="2020-05" db="UniProtKB">
        <authorList>
            <consortium name="EnsemblMetazoa"/>
        </authorList>
    </citation>
    <scope>IDENTIFICATION</scope>
    <source>
        <strain evidence="3">maculatus3</strain>
    </source>
</reference>
<evidence type="ECO:0000313" key="4">
    <source>
        <dbReference type="Proteomes" id="UP000075901"/>
    </source>
</evidence>
<feature type="compositionally biased region" description="Basic and acidic residues" evidence="1">
    <location>
        <begin position="11"/>
        <end position="30"/>
    </location>
</feature>
<feature type="transmembrane region" description="Helical" evidence="2">
    <location>
        <begin position="55"/>
        <end position="75"/>
    </location>
</feature>
<dbReference type="AlphaFoldDB" id="A0A182SB78"/>
<protein>
    <submittedName>
        <fullName evidence="3">Uncharacterized protein</fullName>
    </submittedName>
</protein>
<reference evidence="4" key="1">
    <citation type="submission" date="2013-09" db="EMBL/GenBank/DDBJ databases">
        <title>The Genome Sequence of Anopheles maculatus species B.</title>
        <authorList>
            <consortium name="The Broad Institute Genomics Platform"/>
            <person name="Neafsey D.E."/>
            <person name="Besansky N."/>
            <person name="Howell P."/>
            <person name="Walton C."/>
            <person name="Young S.K."/>
            <person name="Zeng Q."/>
            <person name="Gargeya S."/>
            <person name="Fitzgerald M."/>
            <person name="Haas B."/>
            <person name="Abouelleil A."/>
            <person name="Allen A.W."/>
            <person name="Alvarado L."/>
            <person name="Arachchi H.M."/>
            <person name="Berlin A.M."/>
            <person name="Chapman S.B."/>
            <person name="Gainer-Dewar J."/>
            <person name="Goldberg J."/>
            <person name="Griggs A."/>
            <person name="Gujja S."/>
            <person name="Hansen M."/>
            <person name="Howarth C."/>
            <person name="Imamovic A."/>
            <person name="Ireland A."/>
            <person name="Larimer J."/>
            <person name="McCowan C."/>
            <person name="Murphy C."/>
            <person name="Pearson M."/>
            <person name="Poon T.W."/>
            <person name="Priest M."/>
            <person name="Roberts A."/>
            <person name="Saif S."/>
            <person name="Shea T."/>
            <person name="Sisk P."/>
            <person name="Sykes S."/>
            <person name="Wortman J."/>
            <person name="Nusbaum C."/>
            <person name="Birren B."/>
        </authorList>
    </citation>
    <scope>NUCLEOTIDE SEQUENCE [LARGE SCALE GENOMIC DNA]</scope>
    <source>
        <strain evidence="4">maculatus3</strain>
    </source>
</reference>
<evidence type="ECO:0000313" key="3">
    <source>
        <dbReference type="EnsemblMetazoa" id="AMAM003294-PA"/>
    </source>
</evidence>